<dbReference type="InterPro" id="IPR035168">
    <property type="entry name" value="DUF5317"/>
</dbReference>
<evidence type="ECO:0000256" key="1">
    <source>
        <dbReference type="SAM" id="Phobius"/>
    </source>
</evidence>
<dbReference type="Pfam" id="PF17248">
    <property type="entry name" value="DUF5317"/>
    <property type="match status" value="1"/>
</dbReference>
<dbReference type="RefSeq" id="WP_054669762.1">
    <property type="nucleotide sequence ID" value="NZ_BMOF01000053.1"/>
</dbReference>
<proteinExistence type="predicted"/>
<accession>A0A8J3BD93</accession>
<reference evidence="2" key="2">
    <citation type="submission" date="2020-09" db="EMBL/GenBank/DDBJ databases">
        <authorList>
            <person name="Sun Q."/>
            <person name="Ohkuma M."/>
        </authorList>
    </citation>
    <scope>NUCLEOTIDE SEQUENCE</scope>
    <source>
        <strain evidence="2">JCM 14719</strain>
    </source>
</reference>
<dbReference type="EMBL" id="BMOF01000053">
    <property type="protein sequence ID" value="GGK06365.1"/>
    <property type="molecule type" value="Genomic_DNA"/>
</dbReference>
<dbReference type="AlphaFoldDB" id="A0A8J3BD93"/>
<feature type="transmembrane region" description="Helical" evidence="1">
    <location>
        <begin position="54"/>
        <end position="74"/>
    </location>
</feature>
<name>A0A8J3BD93_9BACI</name>
<protein>
    <recommendedName>
        <fullName evidence="4">DUF5317 domain-containing protein</fullName>
    </recommendedName>
</protein>
<feature type="transmembrane region" description="Helical" evidence="1">
    <location>
        <begin position="81"/>
        <end position="102"/>
    </location>
</feature>
<keyword evidence="1" id="KW-0472">Membrane</keyword>
<feature type="transmembrane region" description="Helical" evidence="1">
    <location>
        <begin position="156"/>
        <end position="177"/>
    </location>
</feature>
<reference evidence="2" key="1">
    <citation type="journal article" date="2014" name="Int. J. Syst. Evol. Microbiol.">
        <title>Complete genome sequence of Corynebacterium casei LMG S-19264T (=DSM 44701T), isolated from a smear-ripened cheese.</title>
        <authorList>
            <consortium name="US DOE Joint Genome Institute (JGI-PGF)"/>
            <person name="Walter F."/>
            <person name="Albersmeier A."/>
            <person name="Kalinowski J."/>
            <person name="Ruckert C."/>
        </authorList>
    </citation>
    <scope>NUCLEOTIDE SEQUENCE</scope>
    <source>
        <strain evidence="2">JCM 14719</strain>
    </source>
</reference>
<comment type="caution">
    <text evidence="2">The sequence shown here is derived from an EMBL/GenBank/DDBJ whole genome shotgun (WGS) entry which is preliminary data.</text>
</comment>
<feature type="transmembrane region" description="Helical" evidence="1">
    <location>
        <begin position="31"/>
        <end position="48"/>
    </location>
</feature>
<sequence>MLIDGVLLGLVVALLRGGKLAHLADVRIRGAWVFVALCLGQVALYLFRDQMPSIFRMSPVWFLSAYLVMFLVLYQNRHIHGVNVMLIGGLLNFVVMVANGGYMPVSPEAASLISPTYIEPLPQGPYGKHILMSEETNLNFLGDIIPLLPPYPRHQVVSIGDVLINIGAFLVIQALLVRKRPSREEKLGMAM</sequence>
<feature type="transmembrane region" description="Helical" evidence="1">
    <location>
        <begin position="6"/>
        <end position="24"/>
    </location>
</feature>
<keyword evidence="1" id="KW-1133">Transmembrane helix</keyword>
<organism evidence="2 3">
    <name type="scientific">Calditerricola satsumensis</name>
    <dbReference type="NCBI Taxonomy" id="373054"/>
    <lineage>
        <taxon>Bacteria</taxon>
        <taxon>Bacillati</taxon>
        <taxon>Bacillota</taxon>
        <taxon>Bacilli</taxon>
        <taxon>Bacillales</taxon>
        <taxon>Bacillaceae</taxon>
        <taxon>Calditerricola</taxon>
    </lineage>
</organism>
<evidence type="ECO:0000313" key="2">
    <source>
        <dbReference type="EMBL" id="GGK06365.1"/>
    </source>
</evidence>
<evidence type="ECO:0000313" key="3">
    <source>
        <dbReference type="Proteomes" id="UP000637720"/>
    </source>
</evidence>
<keyword evidence="1" id="KW-0812">Transmembrane</keyword>
<gene>
    <name evidence="2" type="ORF">GCM10007043_20510</name>
</gene>
<evidence type="ECO:0008006" key="4">
    <source>
        <dbReference type="Google" id="ProtNLM"/>
    </source>
</evidence>
<keyword evidence="3" id="KW-1185">Reference proteome</keyword>
<dbReference type="Proteomes" id="UP000637720">
    <property type="component" value="Unassembled WGS sequence"/>
</dbReference>